<feature type="signal peptide" evidence="1">
    <location>
        <begin position="1"/>
        <end position="37"/>
    </location>
</feature>
<keyword evidence="1" id="KW-0732">Signal</keyword>
<evidence type="ECO:0000313" key="2">
    <source>
        <dbReference type="EMBL" id="QLY31758.1"/>
    </source>
</evidence>
<organism evidence="2 3">
    <name type="scientific">Nocardia huaxiensis</name>
    <dbReference type="NCBI Taxonomy" id="2755382"/>
    <lineage>
        <taxon>Bacteria</taxon>
        <taxon>Bacillati</taxon>
        <taxon>Actinomycetota</taxon>
        <taxon>Actinomycetes</taxon>
        <taxon>Mycobacteriales</taxon>
        <taxon>Nocardiaceae</taxon>
        <taxon>Nocardia</taxon>
    </lineage>
</organism>
<feature type="chain" id="PRO_5027728804" description="Ig-like domain-containing protein" evidence="1">
    <location>
        <begin position="38"/>
        <end position="163"/>
    </location>
</feature>
<proteinExistence type="predicted"/>
<evidence type="ECO:0008006" key="4">
    <source>
        <dbReference type="Google" id="ProtNLM"/>
    </source>
</evidence>
<dbReference type="AlphaFoldDB" id="A0A7D6ZEJ0"/>
<dbReference type="Proteomes" id="UP000515512">
    <property type="component" value="Chromosome"/>
</dbReference>
<evidence type="ECO:0000313" key="3">
    <source>
        <dbReference type="Proteomes" id="UP000515512"/>
    </source>
</evidence>
<gene>
    <name evidence="2" type="ORF">H0264_05440</name>
</gene>
<name>A0A7D6ZEJ0_9NOCA</name>
<evidence type="ECO:0000256" key="1">
    <source>
        <dbReference type="SAM" id="SignalP"/>
    </source>
</evidence>
<dbReference type="KEGG" id="nhu:H0264_05440"/>
<accession>A0A7D6ZEJ0</accession>
<dbReference type="RefSeq" id="WP_181582944.1">
    <property type="nucleotide sequence ID" value="NZ_CP059399.1"/>
</dbReference>
<dbReference type="EMBL" id="CP059399">
    <property type="protein sequence ID" value="QLY31758.1"/>
    <property type="molecule type" value="Genomic_DNA"/>
</dbReference>
<dbReference type="InterPro" id="IPR017868">
    <property type="entry name" value="Filamin/ABP280_repeat-like"/>
</dbReference>
<dbReference type="PROSITE" id="PS50194">
    <property type="entry name" value="FILAMIN_REPEAT"/>
    <property type="match status" value="1"/>
</dbReference>
<reference evidence="2 3" key="1">
    <citation type="submission" date="2020-07" db="EMBL/GenBank/DDBJ databases">
        <authorList>
            <person name="Zhuang K."/>
            <person name="Ran Y."/>
        </authorList>
    </citation>
    <scope>NUCLEOTIDE SEQUENCE [LARGE SCALE GENOMIC DNA]</scope>
    <source>
        <strain evidence="2 3">WCH-YHL-001</strain>
    </source>
</reference>
<protein>
    <recommendedName>
        <fullName evidence="4">Ig-like domain-containing protein</fullName>
    </recommendedName>
</protein>
<sequence>MGSQGRRTTHAIVKCAIAAAVAVATVTVGGTMATAVAEQPASGCTYSSGSIPADQPAVSGTTLQVNSTYTVSAAILNPNTTVAFSAVGPDGTSAAIGSPIFVADGAGTSVSVQWTPKTAGTHRLYAAESGPGWNFTYGPTTCVVAAASSGTGSGAGLPFLSGN</sequence>
<keyword evidence="3" id="KW-1185">Reference proteome</keyword>